<proteinExistence type="predicted"/>
<comment type="caution">
    <text evidence="1">The sequence shown here is derived from an EMBL/GenBank/DDBJ whole genome shotgun (WGS) entry which is preliminary data.</text>
</comment>
<reference evidence="1 2" key="1">
    <citation type="submission" date="2019-03" db="EMBL/GenBank/DDBJ databases">
        <title>First draft genome of Liparis tanakae, snailfish: a comprehensive survey of snailfish specific genes.</title>
        <authorList>
            <person name="Kim W."/>
            <person name="Song I."/>
            <person name="Jeong J.-H."/>
            <person name="Kim D."/>
            <person name="Kim S."/>
            <person name="Ryu S."/>
            <person name="Song J.Y."/>
            <person name="Lee S.K."/>
        </authorList>
    </citation>
    <scope>NUCLEOTIDE SEQUENCE [LARGE SCALE GENOMIC DNA]</scope>
    <source>
        <tissue evidence="1">Muscle</tissue>
    </source>
</reference>
<name>A0A4Z2FT10_9TELE</name>
<dbReference type="Proteomes" id="UP000314294">
    <property type="component" value="Unassembled WGS sequence"/>
</dbReference>
<dbReference type="AlphaFoldDB" id="A0A4Z2FT10"/>
<gene>
    <name evidence="1" type="ORF">EYF80_046286</name>
</gene>
<keyword evidence="2" id="KW-1185">Reference proteome</keyword>
<protein>
    <submittedName>
        <fullName evidence="1">Uncharacterized protein</fullName>
    </submittedName>
</protein>
<dbReference type="EMBL" id="SRLO01000960">
    <property type="protein sequence ID" value="TNN43532.1"/>
    <property type="molecule type" value="Genomic_DNA"/>
</dbReference>
<organism evidence="1 2">
    <name type="scientific">Liparis tanakae</name>
    <name type="common">Tanaka's snailfish</name>
    <dbReference type="NCBI Taxonomy" id="230148"/>
    <lineage>
        <taxon>Eukaryota</taxon>
        <taxon>Metazoa</taxon>
        <taxon>Chordata</taxon>
        <taxon>Craniata</taxon>
        <taxon>Vertebrata</taxon>
        <taxon>Euteleostomi</taxon>
        <taxon>Actinopterygii</taxon>
        <taxon>Neopterygii</taxon>
        <taxon>Teleostei</taxon>
        <taxon>Neoteleostei</taxon>
        <taxon>Acanthomorphata</taxon>
        <taxon>Eupercaria</taxon>
        <taxon>Perciformes</taxon>
        <taxon>Cottioidei</taxon>
        <taxon>Cottales</taxon>
        <taxon>Liparidae</taxon>
        <taxon>Liparis</taxon>
    </lineage>
</organism>
<sequence length="202" mass="21700">MKFNLRANRSTRTGFRSRKARLMERASETAGELRSRSGSSMMCCAARAEPGGGEEQKKRRTKVGGVCRVFPGCWSGILFDGAEGVPFGLSNSLCARQHLKVVKEVLQLTVPQLTSGAHGLAGPPGRRVFPMLLVFLIPLLVSHLRSASPLFIGPPSLFSSSRSIPLLRAAGGKRIEELAGPRSAKLLLLRGLMGVDCMAADQ</sequence>
<evidence type="ECO:0000313" key="1">
    <source>
        <dbReference type="EMBL" id="TNN43532.1"/>
    </source>
</evidence>
<accession>A0A4Z2FT10</accession>
<evidence type="ECO:0000313" key="2">
    <source>
        <dbReference type="Proteomes" id="UP000314294"/>
    </source>
</evidence>